<dbReference type="GO" id="GO:0000270">
    <property type="term" value="P:peptidoglycan metabolic process"/>
    <property type="evidence" value="ECO:0007669"/>
    <property type="project" value="InterPro"/>
</dbReference>
<dbReference type="InterPro" id="IPR038765">
    <property type="entry name" value="Papain-like_cys_pep_sf"/>
</dbReference>
<evidence type="ECO:0000313" key="7">
    <source>
        <dbReference type="EMBL" id="QIG42463.1"/>
    </source>
</evidence>
<evidence type="ECO:0000256" key="5">
    <source>
        <dbReference type="ARBA" id="ARBA00022807"/>
    </source>
</evidence>
<evidence type="ECO:0000259" key="6">
    <source>
        <dbReference type="PROSITE" id="PS51935"/>
    </source>
</evidence>
<keyword evidence="5" id="KW-0788">Thiol protease</keyword>
<dbReference type="GO" id="GO:0016020">
    <property type="term" value="C:membrane"/>
    <property type="evidence" value="ECO:0007669"/>
    <property type="project" value="InterPro"/>
</dbReference>
<keyword evidence="8" id="KW-1185">Reference proteome</keyword>
<organism evidence="7 8">
    <name type="scientific">Nocardioides anomalus</name>
    <dbReference type="NCBI Taxonomy" id="2712223"/>
    <lineage>
        <taxon>Bacteria</taxon>
        <taxon>Bacillati</taxon>
        <taxon>Actinomycetota</taxon>
        <taxon>Actinomycetes</taxon>
        <taxon>Propionibacteriales</taxon>
        <taxon>Nocardioidaceae</taxon>
        <taxon>Nocardioides</taxon>
    </lineage>
</organism>
<dbReference type="GO" id="GO:0008933">
    <property type="term" value="F:peptidoglycan lytic transglycosylase activity"/>
    <property type="evidence" value="ECO:0007669"/>
    <property type="project" value="InterPro"/>
</dbReference>
<comment type="similarity">
    <text evidence="1">Belongs to the peptidase C40 family.</text>
</comment>
<dbReference type="CDD" id="cd00254">
    <property type="entry name" value="LT-like"/>
    <property type="match status" value="1"/>
</dbReference>
<dbReference type="PROSITE" id="PS00922">
    <property type="entry name" value="TRANSGLYCOSYLASE"/>
    <property type="match status" value="1"/>
</dbReference>
<evidence type="ECO:0000256" key="3">
    <source>
        <dbReference type="ARBA" id="ARBA00022670"/>
    </source>
</evidence>
<feature type="domain" description="NlpC/P60" evidence="6">
    <location>
        <begin position="81"/>
        <end position="203"/>
    </location>
</feature>
<dbReference type="PANTHER" id="PTHR37423:SF2">
    <property type="entry name" value="MEMBRANE-BOUND LYTIC MUREIN TRANSGLYCOSYLASE C"/>
    <property type="match status" value="1"/>
</dbReference>
<evidence type="ECO:0000256" key="1">
    <source>
        <dbReference type="ARBA" id="ARBA00007074"/>
    </source>
</evidence>
<reference evidence="7 8" key="1">
    <citation type="submission" date="2020-02" db="EMBL/GenBank/DDBJ databases">
        <title>Full genome sequence of Nocardioides sp. R-3366.</title>
        <authorList>
            <person name="Im W.-T."/>
        </authorList>
    </citation>
    <scope>NUCLEOTIDE SEQUENCE [LARGE SCALE GENOMIC DNA]</scope>
    <source>
        <strain evidence="7 8">R-3366</strain>
    </source>
</reference>
<dbReference type="InterPro" id="IPR023346">
    <property type="entry name" value="Lysozyme-like_dom_sf"/>
</dbReference>
<sequence>MSVSEVTSRIAQIQSQLAQLAPRTAGSGASARTSFSSALDGASQASGTSSTAGSALLDGAADASTLAGLGIDTSGLGEQGSTSGADVVAEARKYLGIPYVWGGTDPQKGLDCSGLVQLVYKNLGVDLPRVSRDQAREGTAVPSLDQAQPGDLLAFGSPVHHIAIYAGNGQMIEAPRPGLDVRVSDVYETPSAIRRVLDPSAAAPTSALLGAGGLGAPSGTAAVAGVPYADLFNQAGLEHQVDARLLAAVARQESGFDPSAVSPAGAQGMMQLMPGTAAGLGVTDSFDPAQAVDGAAKLLSQLLDRFGSTPLALAAYNAGPGAVMRYDGVPPYPETQNYVRSVMGMLGSS</sequence>
<dbReference type="PANTHER" id="PTHR37423">
    <property type="entry name" value="SOLUBLE LYTIC MUREIN TRANSGLYCOSYLASE-RELATED"/>
    <property type="match status" value="1"/>
</dbReference>
<evidence type="ECO:0000313" key="8">
    <source>
        <dbReference type="Proteomes" id="UP000502996"/>
    </source>
</evidence>
<dbReference type="EMBL" id="CP049257">
    <property type="protein sequence ID" value="QIG42463.1"/>
    <property type="molecule type" value="Genomic_DNA"/>
</dbReference>
<evidence type="ECO:0000256" key="2">
    <source>
        <dbReference type="ARBA" id="ARBA00007734"/>
    </source>
</evidence>
<proteinExistence type="inferred from homology"/>
<dbReference type="InterPro" id="IPR008258">
    <property type="entry name" value="Transglycosylase_SLT_dom_1"/>
</dbReference>
<keyword evidence="4" id="KW-0378">Hydrolase</keyword>
<name>A0A6G6WBD7_9ACTN</name>
<accession>A0A6G6WBD7</accession>
<gene>
    <name evidence="7" type="ORF">G5V58_06480</name>
</gene>
<dbReference type="Gene3D" id="3.90.1720.10">
    <property type="entry name" value="endopeptidase domain like (from Nostoc punctiforme)"/>
    <property type="match status" value="1"/>
</dbReference>
<evidence type="ECO:0000256" key="4">
    <source>
        <dbReference type="ARBA" id="ARBA00022801"/>
    </source>
</evidence>
<dbReference type="GO" id="GO:0008234">
    <property type="term" value="F:cysteine-type peptidase activity"/>
    <property type="evidence" value="ECO:0007669"/>
    <property type="project" value="UniProtKB-KW"/>
</dbReference>
<comment type="similarity">
    <text evidence="2">Belongs to the transglycosylase Slt family.</text>
</comment>
<dbReference type="AlphaFoldDB" id="A0A6G6WBD7"/>
<dbReference type="Pfam" id="PF00877">
    <property type="entry name" value="NLPC_P60"/>
    <property type="match status" value="1"/>
</dbReference>
<dbReference type="Gene3D" id="1.10.530.10">
    <property type="match status" value="1"/>
</dbReference>
<dbReference type="KEGG" id="nano:G5V58_06480"/>
<dbReference type="SUPFAM" id="SSF53955">
    <property type="entry name" value="Lysozyme-like"/>
    <property type="match status" value="1"/>
</dbReference>
<keyword evidence="3" id="KW-0645">Protease</keyword>
<dbReference type="Proteomes" id="UP000502996">
    <property type="component" value="Chromosome"/>
</dbReference>
<dbReference type="GO" id="GO:0006508">
    <property type="term" value="P:proteolysis"/>
    <property type="evidence" value="ECO:0007669"/>
    <property type="project" value="UniProtKB-KW"/>
</dbReference>
<dbReference type="PROSITE" id="PS51935">
    <property type="entry name" value="NLPC_P60"/>
    <property type="match status" value="1"/>
</dbReference>
<protein>
    <submittedName>
        <fullName evidence="7">Transglycosylase SLT domain-containing protein</fullName>
    </submittedName>
</protein>
<dbReference type="InterPro" id="IPR000064">
    <property type="entry name" value="NLP_P60_dom"/>
</dbReference>
<dbReference type="InterPro" id="IPR000189">
    <property type="entry name" value="Transglyc_AS"/>
</dbReference>
<dbReference type="RefSeq" id="WP_165230036.1">
    <property type="nucleotide sequence ID" value="NZ_CP049257.1"/>
</dbReference>
<dbReference type="Pfam" id="PF01464">
    <property type="entry name" value="SLT"/>
    <property type="match status" value="1"/>
</dbReference>
<dbReference type="SUPFAM" id="SSF54001">
    <property type="entry name" value="Cysteine proteinases"/>
    <property type="match status" value="1"/>
</dbReference>